<dbReference type="EMBL" id="LAZR01015608">
    <property type="protein sequence ID" value="KKM08174.1"/>
    <property type="molecule type" value="Genomic_DNA"/>
</dbReference>
<accession>A0A0F9HAM2</accession>
<dbReference type="InterPro" id="IPR052024">
    <property type="entry name" value="Methanogen_methyltrans"/>
</dbReference>
<dbReference type="InterPro" id="IPR000257">
    <property type="entry name" value="Uroporphyrinogen_deCOase"/>
</dbReference>
<gene>
    <name evidence="2" type="ORF">LCGC14_1726530</name>
</gene>
<dbReference type="InterPro" id="IPR038071">
    <property type="entry name" value="UROD/MetE-like_sf"/>
</dbReference>
<comment type="caution">
    <text evidence="2">The sequence shown here is derived from an EMBL/GenBank/DDBJ whole genome shotgun (WGS) entry which is preliminary data.</text>
</comment>
<dbReference type="SUPFAM" id="SSF51726">
    <property type="entry name" value="UROD/MetE-like"/>
    <property type="match status" value="1"/>
</dbReference>
<dbReference type="Pfam" id="PF01208">
    <property type="entry name" value="URO-D"/>
    <property type="match status" value="1"/>
</dbReference>
<dbReference type="AlphaFoldDB" id="A0A0F9HAM2"/>
<dbReference type="PANTHER" id="PTHR47099">
    <property type="entry name" value="METHYLCOBAMIDE:COM METHYLTRANSFERASE MTBA"/>
    <property type="match status" value="1"/>
</dbReference>
<evidence type="ECO:0000313" key="2">
    <source>
        <dbReference type="EMBL" id="KKM08174.1"/>
    </source>
</evidence>
<sequence length="364" mass="40708">MSLEETKNRVVKTFNFEKTDRIPVFDIVQNIPFIEHYAGEKINIENGEKVLCKALGKSIDLSAEINPPAEPVVYENNGFQYKTEWWTTWLVKRPFDDVKGLKTFIKRNLHEISESDPESMWTYLGNVSYTGSDESNDVIFKHQQELCGDCMLAICESFPGLDAACHIAGFELFSYLLYEEPALISDWLNALAHHEIDRIHQVADPGLSPVTLVCCDIAYKSGTLLSHDFLKANFFPQLKGICDAWHEHDTKVIFHSDGNLFSVLDDLVETGIDGLNPLEPLEGVDVITEVRNRYPDLVLAGGIDAHQLLVNGTKEQVSDEVKRLIDNIGSGGGLFIGSTIEMHPGCRAENLIAMVETTRSYGVS</sequence>
<name>A0A0F9HAM2_9ZZZZ</name>
<dbReference type="GO" id="GO:0004853">
    <property type="term" value="F:uroporphyrinogen decarboxylase activity"/>
    <property type="evidence" value="ECO:0007669"/>
    <property type="project" value="InterPro"/>
</dbReference>
<dbReference type="PANTHER" id="PTHR47099:SF1">
    <property type="entry name" value="METHYLCOBAMIDE:COM METHYLTRANSFERASE MTBA"/>
    <property type="match status" value="1"/>
</dbReference>
<dbReference type="Gene3D" id="3.20.20.210">
    <property type="match status" value="1"/>
</dbReference>
<evidence type="ECO:0000259" key="1">
    <source>
        <dbReference type="Pfam" id="PF01208"/>
    </source>
</evidence>
<reference evidence="2" key="1">
    <citation type="journal article" date="2015" name="Nature">
        <title>Complex archaea that bridge the gap between prokaryotes and eukaryotes.</title>
        <authorList>
            <person name="Spang A."/>
            <person name="Saw J.H."/>
            <person name="Jorgensen S.L."/>
            <person name="Zaremba-Niedzwiedzka K."/>
            <person name="Martijn J."/>
            <person name="Lind A.E."/>
            <person name="van Eijk R."/>
            <person name="Schleper C."/>
            <person name="Guy L."/>
            <person name="Ettema T.J."/>
        </authorList>
    </citation>
    <scope>NUCLEOTIDE SEQUENCE</scope>
</reference>
<feature type="domain" description="Uroporphyrinogen decarboxylase (URO-D)" evidence="1">
    <location>
        <begin position="163"/>
        <end position="361"/>
    </location>
</feature>
<organism evidence="2">
    <name type="scientific">marine sediment metagenome</name>
    <dbReference type="NCBI Taxonomy" id="412755"/>
    <lineage>
        <taxon>unclassified sequences</taxon>
        <taxon>metagenomes</taxon>
        <taxon>ecological metagenomes</taxon>
    </lineage>
</organism>
<dbReference type="GO" id="GO:0006779">
    <property type="term" value="P:porphyrin-containing compound biosynthetic process"/>
    <property type="evidence" value="ECO:0007669"/>
    <property type="project" value="InterPro"/>
</dbReference>
<protein>
    <recommendedName>
        <fullName evidence="1">Uroporphyrinogen decarboxylase (URO-D) domain-containing protein</fullName>
    </recommendedName>
</protein>
<proteinExistence type="predicted"/>